<comment type="similarity">
    <text evidence="1">Belongs to the cycloisomerase 2 family.</text>
</comment>
<evidence type="ECO:0000256" key="1">
    <source>
        <dbReference type="ARBA" id="ARBA00005564"/>
    </source>
</evidence>
<feature type="signal peptide" evidence="2">
    <location>
        <begin position="1"/>
        <end position="19"/>
    </location>
</feature>
<sequence length="372" mass="40435">MRLSIAFLCLALDVSAAQTQPIVFAATWTKKTTSGIATFKLNLVDGTLTPYGVTPHTIEEDELNPTFIQGTNKPNSVIYALNRGSSAGFVTAMTLQPDGKLKVLNQQEMRGKAPVHVAISEKEDFISVSNYAGCLSLFPLNADGSIEKETFYQNFTTGSNVIAKDQATSHIHSSLWLPKSNNLVAADLGNDELLQFELDAPEQTLNSLRTVKRRPGSGPRHMVLGTTGDYLYVNDELSNTVGVYKVDKKTNLLSQKVLQVITTLPAGFTNTSTSADIGLSSNGKFLFVSNRGHDSVASYAILPDGTLKCLHFESSRGILPRGLVVYQDWLIVANQASDNMFVFKINAETGALTYTGNSYKIDGVVDLYVGEY</sequence>
<dbReference type="InterPro" id="IPR015943">
    <property type="entry name" value="WD40/YVTN_repeat-like_dom_sf"/>
</dbReference>
<dbReference type="OrthoDB" id="9972196at2759"/>
<dbReference type="PANTHER" id="PTHR30344">
    <property type="entry name" value="6-PHOSPHOGLUCONOLACTONASE-RELATED"/>
    <property type="match status" value="1"/>
</dbReference>
<dbReference type="RefSeq" id="XP_067818024.1">
    <property type="nucleotide sequence ID" value="XM_067962661.1"/>
</dbReference>
<dbReference type="SUPFAM" id="SSF51004">
    <property type="entry name" value="C-terminal (heme d1) domain of cytochrome cd1-nitrite reductase"/>
    <property type="match status" value="1"/>
</dbReference>
<dbReference type="PANTHER" id="PTHR30344:SF1">
    <property type="entry name" value="6-PHOSPHOGLUCONOLACTONASE"/>
    <property type="match status" value="1"/>
</dbReference>
<protein>
    <recommendedName>
        <fullName evidence="5">6-phosphogluconolactonase</fullName>
    </recommendedName>
</protein>
<keyword evidence="4" id="KW-1185">Reference proteome</keyword>
<dbReference type="KEGG" id="blac:94348332"/>
<dbReference type="GeneID" id="94348332"/>
<proteinExistence type="inferred from homology"/>
<dbReference type="EMBL" id="SHOA02000016">
    <property type="protein sequence ID" value="TDH68525.1"/>
    <property type="molecule type" value="Genomic_DNA"/>
</dbReference>
<dbReference type="Proteomes" id="UP000294530">
    <property type="component" value="Unassembled WGS sequence"/>
</dbReference>
<gene>
    <name evidence="3" type="ORF">CCR75_004575</name>
</gene>
<name>A0A976FKJ0_BRELC</name>
<evidence type="ECO:0000313" key="3">
    <source>
        <dbReference type="EMBL" id="TDH68525.1"/>
    </source>
</evidence>
<dbReference type="InterPro" id="IPR050282">
    <property type="entry name" value="Cycloisomerase_2"/>
</dbReference>
<comment type="caution">
    <text evidence="3">The sequence shown here is derived from an EMBL/GenBank/DDBJ whole genome shotgun (WGS) entry which is preliminary data.</text>
</comment>
<keyword evidence="2" id="KW-0732">Signal</keyword>
<evidence type="ECO:0008006" key="5">
    <source>
        <dbReference type="Google" id="ProtNLM"/>
    </source>
</evidence>
<dbReference type="InterPro" id="IPR011048">
    <property type="entry name" value="Haem_d1_sf"/>
</dbReference>
<evidence type="ECO:0000256" key="2">
    <source>
        <dbReference type="SAM" id="SignalP"/>
    </source>
</evidence>
<feature type="chain" id="PRO_5037793556" description="6-phosphogluconolactonase" evidence="2">
    <location>
        <begin position="20"/>
        <end position="372"/>
    </location>
</feature>
<evidence type="ECO:0000313" key="4">
    <source>
        <dbReference type="Proteomes" id="UP000294530"/>
    </source>
</evidence>
<accession>A0A976FKJ0</accession>
<organism evidence="3 4">
    <name type="scientific">Bremia lactucae</name>
    <name type="common">Lettuce downy mildew</name>
    <dbReference type="NCBI Taxonomy" id="4779"/>
    <lineage>
        <taxon>Eukaryota</taxon>
        <taxon>Sar</taxon>
        <taxon>Stramenopiles</taxon>
        <taxon>Oomycota</taxon>
        <taxon>Peronosporomycetes</taxon>
        <taxon>Peronosporales</taxon>
        <taxon>Peronosporaceae</taxon>
        <taxon>Bremia</taxon>
    </lineage>
</organism>
<dbReference type="GO" id="GO:0017057">
    <property type="term" value="F:6-phosphogluconolactonase activity"/>
    <property type="evidence" value="ECO:0007669"/>
    <property type="project" value="TreeGrafter"/>
</dbReference>
<reference evidence="3 4" key="1">
    <citation type="journal article" date="2021" name="Genome Biol.">
        <title>AFLAP: assembly-free linkage analysis pipeline using k-mers from genome sequencing data.</title>
        <authorList>
            <person name="Fletcher K."/>
            <person name="Zhang L."/>
            <person name="Gil J."/>
            <person name="Han R."/>
            <person name="Cavanaugh K."/>
            <person name="Michelmore R."/>
        </authorList>
    </citation>
    <scope>NUCLEOTIDE SEQUENCE [LARGE SCALE GENOMIC DNA]</scope>
    <source>
        <strain evidence="3 4">SF5</strain>
    </source>
</reference>
<dbReference type="Gene3D" id="2.130.10.10">
    <property type="entry name" value="YVTN repeat-like/Quinoprotein amine dehydrogenase"/>
    <property type="match status" value="1"/>
</dbReference>
<dbReference type="AlphaFoldDB" id="A0A976FKJ0"/>
<dbReference type="Pfam" id="PF10282">
    <property type="entry name" value="Lactonase"/>
    <property type="match status" value="1"/>
</dbReference>
<dbReference type="InterPro" id="IPR019405">
    <property type="entry name" value="Lactonase_7-beta_prop"/>
</dbReference>